<dbReference type="Proteomes" id="UP000186817">
    <property type="component" value="Unassembled WGS sequence"/>
</dbReference>
<sequence length="69" mass="7305">MGSSLNEGGSAGKPTHRNCFVHELMGLQLQLLSALAMPPYCQAGAGWIPARENPRAAQNQATSMPLAQK</sequence>
<comment type="caution">
    <text evidence="1">The sequence shown here is derived from an EMBL/GenBank/DDBJ whole genome shotgun (WGS) entry which is preliminary data.</text>
</comment>
<name>A0A1Q9D6S4_SYMMI</name>
<keyword evidence="2" id="KW-1185">Reference proteome</keyword>
<reference evidence="1 2" key="1">
    <citation type="submission" date="2016-02" db="EMBL/GenBank/DDBJ databases">
        <title>Genome analysis of coral dinoflagellate symbionts highlights evolutionary adaptations to a symbiotic lifestyle.</title>
        <authorList>
            <person name="Aranda M."/>
            <person name="Li Y."/>
            <person name="Liew Y.J."/>
            <person name="Baumgarten S."/>
            <person name="Simakov O."/>
            <person name="Wilson M."/>
            <person name="Piel J."/>
            <person name="Ashoor H."/>
            <person name="Bougouffa S."/>
            <person name="Bajic V.B."/>
            <person name="Ryu T."/>
            <person name="Ravasi T."/>
            <person name="Bayer T."/>
            <person name="Micklem G."/>
            <person name="Kim H."/>
            <person name="Bhak J."/>
            <person name="Lajeunesse T.C."/>
            <person name="Voolstra C.R."/>
        </authorList>
    </citation>
    <scope>NUCLEOTIDE SEQUENCE [LARGE SCALE GENOMIC DNA]</scope>
    <source>
        <strain evidence="1 2">CCMP2467</strain>
    </source>
</reference>
<organism evidence="1 2">
    <name type="scientific">Symbiodinium microadriaticum</name>
    <name type="common">Dinoflagellate</name>
    <name type="synonym">Zooxanthella microadriatica</name>
    <dbReference type="NCBI Taxonomy" id="2951"/>
    <lineage>
        <taxon>Eukaryota</taxon>
        <taxon>Sar</taxon>
        <taxon>Alveolata</taxon>
        <taxon>Dinophyceae</taxon>
        <taxon>Suessiales</taxon>
        <taxon>Symbiodiniaceae</taxon>
        <taxon>Symbiodinium</taxon>
    </lineage>
</organism>
<evidence type="ECO:0000313" key="2">
    <source>
        <dbReference type="Proteomes" id="UP000186817"/>
    </source>
</evidence>
<proteinExistence type="predicted"/>
<evidence type="ECO:0000313" key="1">
    <source>
        <dbReference type="EMBL" id="OLP90874.1"/>
    </source>
</evidence>
<protein>
    <submittedName>
        <fullName evidence="1">Uncharacterized protein</fullName>
    </submittedName>
</protein>
<gene>
    <name evidence="1" type="ORF">AK812_SmicGene27504</name>
</gene>
<accession>A0A1Q9D6S4</accession>
<dbReference type="AlphaFoldDB" id="A0A1Q9D6S4"/>
<dbReference type="EMBL" id="LSRX01000691">
    <property type="protein sequence ID" value="OLP90874.1"/>
    <property type="molecule type" value="Genomic_DNA"/>
</dbReference>